<evidence type="ECO:0000256" key="1">
    <source>
        <dbReference type="ARBA" id="ARBA00023186"/>
    </source>
</evidence>
<dbReference type="InterPro" id="IPR005631">
    <property type="entry name" value="SDH"/>
</dbReference>
<dbReference type="GO" id="GO:0005739">
    <property type="term" value="C:mitochondrion"/>
    <property type="evidence" value="ECO:0007669"/>
    <property type="project" value="TreeGrafter"/>
</dbReference>
<dbReference type="GO" id="GO:0034553">
    <property type="term" value="P:mitochondrial respiratory chain complex II assembly"/>
    <property type="evidence" value="ECO:0007669"/>
    <property type="project" value="TreeGrafter"/>
</dbReference>
<proteinExistence type="predicted"/>
<dbReference type="InterPro" id="IPR036714">
    <property type="entry name" value="SDH_sf"/>
</dbReference>
<dbReference type="AlphaFoldDB" id="K4FWH6"/>
<dbReference type="FunFam" id="1.10.150.250:FF:000003">
    <property type="entry name" value="Succinate dehydrogenase assembly factor"/>
    <property type="match status" value="1"/>
</dbReference>
<reference evidence="2" key="2">
    <citation type="submission" date="2012-05" db="EMBL/GenBank/DDBJ databases">
        <authorList>
            <person name="Savar N.S."/>
            <person name="Jahanian-Najafabadi A."/>
            <person name="Bouzari S."/>
        </authorList>
    </citation>
    <scope>NUCLEOTIDE SEQUENCE</scope>
</reference>
<protein>
    <recommendedName>
        <fullName evidence="3">Succinate dehydrogenase assembly factor 2, mitochondrial</fullName>
    </recommendedName>
</protein>
<dbReference type="GO" id="GO:0006121">
    <property type="term" value="P:mitochondrial electron transport, succinate to ubiquinone"/>
    <property type="evidence" value="ECO:0007669"/>
    <property type="project" value="TreeGrafter"/>
</dbReference>
<dbReference type="SUPFAM" id="SSF109910">
    <property type="entry name" value="YgfY-like"/>
    <property type="match status" value="1"/>
</dbReference>
<dbReference type="Pfam" id="PF03937">
    <property type="entry name" value="Sdh5"/>
    <property type="match status" value="1"/>
</dbReference>
<accession>K4FWH6</accession>
<dbReference type="EMBL" id="JX003247">
    <property type="protein sequence ID" value="AFJ66194.1"/>
    <property type="molecule type" value="Genomic_DNA"/>
</dbReference>
<dbReference type="Gene3D" id="1.10.150.250">
    <property type="entry name" value="Flavinator of succinate dehydrogenase"/>
    <property type="match status" value="1"/>
</dbReference>
<reference evidence="2" key="1">
    <citation type="journal article" date="2012" name="Genetics">
        <title>Independent FLC Mutations as Causes of Flowering-Time Variation in Arabidopsis thaliana and Capsella rubella.</title>
        <authorList>
            <person name="Guo Y.L."/>
            <person name="Todesco M."/>
            <person name="Hagmann J."/>
            <person name="Das S."/>
            <person name="Weigel D."/>
        </authorList>
    </citation>
    <scope>NUCLEOTIDE SEQUENCE</scope>
</reference>
<keyword evidence="1" id="KW-0143">Chaperone</keyword>
<evidence type="ECO:0000313" key="2">
    <source>
        <dbReference type="EMBL" id="AFJ66194.1"/>
    </source>
</evidence>
<organism evidence="2">
    <name type="scientific">Boechera stricta</name>
    <name type="common">Drummond's rockcress</name>
    <name type="synonym">Boechera drummondii</name>
    <dbReference type="NCBI Taxonomy" id="72658"/>
    <lineage>
        <taxon>Eukaryota</taxon>
        <taxon>Viridiplantae</taxon>
        <taxon>Streptophyta</taxon>
        <taxon>Embryophyta</taxon>
        <taxon>Tracheophyta</taxon>
        <taxon>Spermatophyta</taxon>
        <taxon>Magnoliopsida</taxon>
        <taxon>eudicotyledons</taxon>
        <taxon>Gunneridae</taxon>
        <taxon>Pentapetalae</taxon>
        <taxon>rosids</taxon>
        <taxon>malvids</taxon>
        <taxon>Brassicales</taxon>
        <taxon>Brassicaceae</taxon>
        <taxon>Boechereae</taxon>
        <taxon>Boechera</taxon>
    </lineage>
</organism>
<name>K4FWH6_BOEST</name>
<dbReference type="GO" id="GO:0006099">
    <property type="term" value="P:tricarboxylic acid cycle"/>
    <property type="evidence" value="ECO:0007669"/>
    <property type="project" value="TreeGrafter"/>
</dbReference>
<gene>
    <name evidence="2" type="ORF">7G9.12</name>
</gene>
<evidence type="ECO:0008006" key="3">
    <source>
        <dbReference type="Google" id="ProtNLM"/>
    </source>
</evidence>
<dbReference type="PANTHER" id="PTHR12469:SF2">
    <property type="entry name" value="SUCCINATE DEHYDROGENASE ASSEMBLY FACTOR 2, MITOCHONDRIAL"/>
    <property type="match status" value="1"/>
</dbReference>
<dbReference type="PANTHER" id="PTHR12469">
    <property type="entry name" value="PROTEIN EMI5 HOMOLOG, MITOCHONDRIAL"/>
    <property type="match status" value="1"/>
</dbReference>
<sequence>MASRKALINAHRIIRSTAVVGRSSVIPAAANRTYHISRNRVDLGTRFFSGITASPQNFDIDLSNEENKRRTINRLLYRSKQRGFLELDLVLGNWVEENVKSMDENGVKSLIHVLNLENPDLWKWLTEQEQPPEAVISNPVFSALHEKVMKNLNKHAAPETRAAAGQPWFQDKFGKGKPLVLCVCTLTSAMVNVSCALSKIGNFIIGQTDLVE</sequence>